<feature type="transmembrane region" description="Helical" evidence="2">
    <location>
        <begin position="20"/>
        <end position="39"/>
    </location>
</feature>
<feature type="transmembrane region" description="Helical" evidence="2">
    <location>
        <begin position="130"/>
        <end position="152"/>
    </location>
</feature>
<keyword evidence="2" id="KW-0812">Transmembrane</keyword>
<organism evidence="3">
    <name type="scientific">Siphoviridae sp. ct4T77</name>
    <dbReference type="NCBI Taxonomy" id="2823563"/>
    <lineage>
        <taxon>Viruses</taxon>
        <taxon>Duplodnaviria</taxon>
        <taxon>Heunggongvirae</taxon>
        <taxon>Uroviricota</taxon>
        <taxon>Caudoviricetes</taxon>
    </lineage>
</organism>
<evidence type="ECO:0000256" key="1">
    <source>
        <dbReference type="SAM" id="MobiDB-lite"/>
    </source>
</evidence>
<sequence>MGTTSTNSTSPYQPLRTWGLVFSVGLTAVCVIAFICTCVESQPIYSEHYDVIRVDKVFNPVSLVYLFSSIPSLAFGALFSAVARIGDDLRAVRASQGRNSEPTANATVSDGTTAHTGENAPAKMDDNGTILLVIAGSIIILCVVFIAVSGVFK</sequence>
<evidence type="ECO:0000313" key="3">
    <source>
        <dbReference type="EMBL" id="DAD66403.1"/>
    </source>
</evidence>
<feature type="region of interest" description="Disordered" evidence="1">
    <location>
        <begin position="94"/>
        <end position="121"/>
    </location>
</feature>
<protein>
    <submittedName>
        <fullName evidence="3">Uncharacterized protein</fullName>
    </submittedName>
</protein>
<keyword evidence="2" id="KW-1133">Transmembrane helix</keyword>
<proteinExistence type="predicted"/>
<name>A0A8S5L8Y4_9CAUD</name>
<feature type="transmembrane region" description="Helical" evidence="2">
    <location>
        <begin position="60"/>
        <end position="83"/>
    </location>
</feature>
<evidence type="ECO:0000256" key="2">
    <source>
        <dbReference type="SAM" id="Phobius"/>
    </source>
</evidence>
<feature type="compositionally biased region" description="Polar residues" evidence="1">
    <location>
        <begin position="96"/>
        <end position="116"/>
    </location>
</feature>
<reference evidence="3" key="1">
    <citation type="journal article" date="2021" name="Proc. Natl. Acad. Sci. U.S.A.">
        <title>A Catalog of Tens of Thousands of Viruses from Human Metagenomes Reveals Hidden Associations with Chronic Diseases.</title>
        <authorList>
            <person name="Tisza M.J."/>
            <person name="Buck C.B."/>
        </authorList>
    </citation>
    <scope>NUCLEOTIDE SEQUENCE</scope>
    <source>
        <strain evidence="3">Ct4T77</strain>
    </source>
</reference>
<accession>A0A8S5L8Y4</accession>
<keyword evidence="2" id="KW-0472">Membrane</keyword>
<dbReference type="EMBL" id="BK014659">
    <property type="protein sequence ID" value="DAD66403.1"/>
    <property type="molecule type" value="Genomic_DNA"/>
</dbReference>